<sequence length="403" mass="44996">MSNTDEIINKGNRYLMATYARLPVVFQRGEDYHLWDVEGKEYLDFIAGYGVCSVGHSHPRVVEAIVEQAREIIQPSNLFYNCPQVELAELLSRLTIGGRSFLANSGAEANEAAIKLARKYSRQKFGENRYEIITAYNSFHGRTLATLAATGQLSKQKSFEPLTPGFKHVPFNNVEEMEKAISEKDCAVMIEPIQGEGGVIVPDQSFLGKVRKLCNDHNLLLIIDEIQTGMGRTGELFAYQHYGIEPDILTLAKGLGGGVPIGVMMARDPLWEVFDVGSHGSTFGGNALACTAALATLRIILEEDLSSRAKRTGEFFMERLKELHRKWPQFISQVRGKGLMLAMEFKGDIAEEIVRQGLEEGLVLNGLTPRVIRFLPPLTIEESAIERLIDFLNQVLIKLEKQH</sequence>
<keyword evidence="4 5" id="KW-0663">Pyridoxal phosphate</keyword>
<dbReference type="InterPro" id="IPR050103">
    <property type="entry name" value="Class-III_PLP-dep_AT"/>
</dbReference>
<organism evidence="6 7">
    <name type="scientific">Candidatus Hakubella thermalkaliphila</name>
    <dbReference type="NCBI Taxonomy" id="2754717"/>
    <lineage>
        <taxon>Bacteria</taxon>
        <taxon>Bacillati</taxon>
        <taxon>Actinomycetota</taxon>
        <taxon>Actinomycetota incertae sedis</taxon>
        <taxon>Candidatus Hakubellales</taxon>
        <taxon>Candidatus Hakubellaceae</taxon>
        <taxon>Candidatus Hakubella</taxon>
    </lineage>
</organism>
<dbReference type="InterPro" id="IPR005814">
    <property type="entry name" value="Aminotrans_3"/>
</dbReference>
<dbReference type="PANTHER" id="PTHR11986:SF79">
    <property type="entry name" value="ACETYLORNITHINE AMINOTRANSFERASE, MITOCHONDRIAL"/>
    <property type="match status" value="1"/>
</dbReference>
<evidence type="ECO:0000256" key="5">
    <source>
        <dbReference type="HAMAP-Rule" id="MF_01107"/>
    </source>
</evidence>
<comment type="cofactor">
    <cofactor evidence="5">
        <name>pyridoxal 5'-phosphate</name>
        <dbReference type="ChEBI" id="CHEBI:597326"/>
    </cofactor>
    <text evidence="5">Binds 1 pyridoxal phosphate per subunit.</text>
</comment>
<dbReference type="InterPro" id="IPR015424">
    <property type="entry name" value="PyrdxlP-dep_Trfase"/>
</dbReference>
<dbReference type="Proteomes" id="UP000591948">
    <property type="component" value="Unassembled WGS sequence"/>
</dbReference>
<dbReference type="InterPro" id="IPR049704">
    <property type="entry name" value="Aminotrans_3_PPA_site"/>
</dbReference>
<proteinExistence type="inferred from homology"/>
<dbReference type="FunFam" id="3.40.640.10:FF:000004">
    <property type="entry name" value="Acetylornithine aminotransferase"/>
    <property type="match status" value="1"/>
</dbReference>
<keyword evidence="3 5" id="KW-0808">Transferase</keyword>
<comment type="caution">
    <text evidence="6">The sequence shown here is derived from an EMBL/GenBank/DDBJ whole genome shotgun (WGS) entry which is preliminary data.</text>
</comment>
<dbReference type="GO" id="GO:0006526">
    <property type="term" value="P:L-arginine biosynthetic process"/>
    <property type="evidence" value="ECO:0007669"/>
    <property type="project" value="UniProtKB-UniRule"/>
</dbReference>
<keyword evidence="1 5" id="KW-0032">Aminotransferase</keyword>
<comment type="subcellular location">
    <subcellularLocation>
        <location evidence="5">Cytoplasm</location>
    </subcellularLocation>
</comment>
<dbReference type="AlphaFoldDB" id="A0A6V8P4B9"/>
<evidence type="ECO:0000256" key="4">
    <source>
        <dbReference type="ARBA" id="ARBA00022898"/>
    </source>
</evidence>
<accession>A0A6V8P4B9</accession>
<dbReference type="PANTHER" id="PTHR11986">
    <property type="entry name" value="AMINOTRANSFERASE CLASS III"/>
    <property type="match status" value="1"/>
</dbReference>
<dbReference type="NCBIfam" id="TIGR00707">
    <property type="entry name" value="argD"/>
    <property type="match status" value="1"/>
</dbReference>
<dbReference type="Gene3D" id="3.90.1150.10">
    <property type="entry name" value="Aspartate Aminotransferase, domain 1"/>
    <property type="match status" value="1"/>
</dbReference>
<evidence type="ECO:0000313" key="6">
    <source>
        <dbReference type="EMBL" id="GFP27133.1"/>
    </source>
</evidence>
<evidence type="ECO:0000256" key="3">
    <source>
        <dbReference type="ARBA" id="ARBA00022679"/>
    </source>
</evidence>
<reference evidence="6 7" key="1">
    <citation type="journal article" date="2020" name="Front. Microbiol.">
        <title>Single-cell genomics of novel Actinobacteria with the Wood-Ljungdahl pathway discovered in a serpentinizing system.</title>
        <authorList>
            <person name="Merino N."/>
            <person name="Kawai M."/>
            <person name="Boyd E.S."/>
            <person name="Colman D.R."/>
            <person name="McGlynn S.E."/>
            <person name="Nealson K.H."/>
            <person name="Kurokawa K."/>
            <person name="Hongoh Y."/>
        </authorList>
    </citation>
    <scope>NUCLEOTIDE SEQUENCE [LARGE SCALE GENOMIC DNA]</scope>
    <source>
        <strain evidence="6 7">S33</strain>
    </source>
</reference>
<feature type="binding site" evidence="5">
    <location>
        <position position="139"/>
    </location>
    <ligand>
        <name>pyridoxal 5'-phosphate</name>
        <dbReference type="ChEBI" id="CHEBI:597326"/>
    </ligand>
</feature>
<dbReference type="InterPro" id="IPR015422">
    <property type="entry name" value="PyrdxlP-dep_Trfase_small"/>
</dbReference>
<keyword evidence="7" id="KW-1185">Reference proteome</keyword>
<dbReference type="SUPFAM" id="SSF53383">
    <property type="entry name" value="PLP-dependent transferases"/>
    <property type="match status" value="1"/>
</dbReference>
<dbReference type="PIRSF" id="PIRSF000521">
    <property type="entry name" value="Transaminase_4ab_Lys_Orn"/>
    <property type="match status" value="1"/>
</dbReference>
<dbReference type="GO" id="GO:0030170">
    <property type="term" value="F:pyridoxal phosphate binding"/>
    <property type="evidence" value="ECO:0007669"/>
    <property type="project" value="InterPro"/>
</dbReference>
<dbReference type="EMBL" id="BLRY01000017">
    <property type="protein sequence ID" value="GFP27133.1"/>
    <property type="molecule type" value="Genomic_DNA"/>
</dbReference>
<comment type="miscellaneous">
    <text evidence="5">May also have succinyldiaminopimelate aminotransferase activity, thus carrying out the corresponding step in lysine biosynthesis.</text>
</comment>
<keyword evidence="5" id="KW-0963">Cytoplasm</keyword>
<dbReference type="HAMAP" id="MF_01107">
    <property type="entry name" value="ArgD_aminotrans_3"/>
    <property type="match status" value="1"/>
</dbReference>
<protein>
    <recommendedName>
        <fullName evidence="5">Acetylornithine aminotransferase</fullName>
        <shortName evidence="5">ACOAT</shortName>
        <ecNumber evidence="5">2.6.1.11</ecNumber>
    </recommendedName>
</protein>
<comment type="catalytic activity">
    <reaction evidence="5">
        <text>N(2)-acetyl-L-ornithine + 2-oxoglutarate = N-acetyl-L-glutamate 5-semialdehyde + L-glutamate</text>
        <dbReference type="Rhea" id="RHEA:18049"/>
        <dbReference type="ChEBI" id="CHEBI:16810"/>
        <dbReference type="ChEBI" id="CHEBI:29123"/>
        <dbReference type="ChEBI" id="CHEBI:29985"/>
        <dbReference type="ChEBI" id="CHEBI:57805"/>
        <dbReference type="EC" id="2.6.1.11"/>
    </reaction>
</comment>
<gene>
    <name evidence="5" type="primary">argD</name>
    <name evidence="6" type="ORF">HKBW3S33_00545</name>
</gene>
<evidence type="ECO:0000256" key="1">
    <source>
        <dbReference type="ARBA" id="ARBA00022576"/>
    </source>
</evidence>
<dbReference type="UniPathway" id="UPA00068">
    <property type="reaction ID" value="UER00109"/>
</dbReference>
<dbReference type="RefSeq" id="WP_176233163.1">
    <property type="nucleotide sequence ID" value="NZ_BLRY01000017.1"/>
</dbReference>
<dbReference type="GO" id="GO:0005737">
    <property type="term" value="C:cytoplasm"/>
    <property type="evidence" value="ECO:0007669"/>
    <property type="project" value="UniProtKB-SubCell"/>
</dbReference>
<comment type="subunit">
    <text evidence="5">Homodimer.</text>
</comment>
<comment type="similarity">
    <text evidence="5">Belongs to the class-III pyridoxal-phosphate-dependent aminotransferase family. ArgD subfamily.</text>
</comment>
<feature type="binding site" evidence="5">
    <location>
        <position position="282"/>
    </location>
    <ligand>
        <name>pyridoxal 5'-phosphate</name>
        <dbReference type="ChEBI" id="CHEBI:597326"/>
    </ligand>
</feature>
<dbReference type="NCBIfam" id="NF002325">
    <property type="entry name" value="PRK01278.1"/>
    <property type="match status" value="1"/>
</dbReference>
<dbReference type="Gene3D" id="3.40.640.10">
    <property type="entry name" value="Type I PLP-dependent aspartate aminotransferase-like (Major domain)"/>
    <property type="match status" value="1"/>
</dbReference>
<dbReference type="InterPro" id="IPR004636">
    <property type="entry name" value="AcOrn/SuccOrn_fam"/>
</dbReference>
<dbReference type="InterPro" id="IPR015421">
    <property type="entry name" value="PyrdxlP-dep_Trfase_major"/>
</dbReference>
<dbReference type="EC" id="2.6.1.11" evidence="5"/>
<feature type="binding site" evidence="5">
    <location>
        <position position="142"/>
    </location>
    <ligand>
        <name>N(2)-acetyl-L-ornithine</name>
        <dbReference type="ChEBI" id="CHEBI:57805"/>
    </ligand>
</feature>
<dbReference type="Pfam" id="PF00202">
    <property type="entry name" value="Aminotran_3"/>
    <property type="match status" value="1"/>
</dbReference>
<dbReference type="GO" id="GO:0042802">
    <property type="term" value="F:identical protein binding"/>
    <property type="evidence" value="ECO:0007669"/>
    <property type="project" value="TreeGrafter"/>
</dbReference>
<dbReference type="PROSITE" id="PS00600">
    <property type="entry name" value="AA_TRANSFER_CLASS_3"/>
    <property type="match status" value="1"/>
</dbReference>
<dbReference type="GO" id="GO:0003992">
    <property type="term" value="F:N2-acetyl-L-ornithine:2-oxoglutarate 5-aminotransferase activity"/>
    <property type="evidence" value="ECO:0007669"/>
    <property type="project" value="UniProtKB-UniRule"/>
</dbReference>
<comment type="pathway">
    <text evidence="5">Amino-acid biosynthesis; L-arginine biosynthesis; N(2)-acetyl-L-ornithine from L-glutamate: step 4/4.</text>
</comment>
<name>A0A6V8P4B9_9ACTN</name>
<feature type="modified residue" description="N6-(pyridoxal phosphate)lysine" evidence="5">
    <location>
        <position position="253"/>
    </location>
</feature>
<evidence type="ECO:0000256" key="2">
    <source>
        <dbReference type="ARBA" id="ARBA00022605"/>
    </source>
</evidence>
<feature type="binding site" evidence="5">
    <location>
        <begin position="106"/>
        <end position="107"/>
    </location>
    <ligand>
        <name>pyridoxal 5'-phosphate</name>
        <dbReference type="ChEBI" id="CHEBI:597326"/>
    </ligand>
</feature>
<dbReference type="CDD" id="cd00610">
    <property type="entry name" value="OAT_like"/>
    <property type="match status" value="1"/>
</dbReference>
<keyword evidence="5" id="KW-0055">Arginine biosynthesis</keyword>
<feature type="binding site" evidence="5">
    <location>
        <begin position="224"/>
        <end position="227"/>
    </location>
    <ligand>
        <name>pyridoxal 5'-phosphate</name>
        <dbReference type="ChEBI" id="CHEBI:597326"/>
    </ligand>
</feature>
<feature type="binding site" evidence="5">
    <location>
        <position position="281"/>
    </location>
    <ligand>
        <name>N(2)-acetyl-L-ornithine</name>
        <dbReference type="ChEBI" id="CHEBI:57805"/>
    </ligand>
</feature>
<keyword evidence="2 5" id="KW-0028">Amino-acid biosynthesis</keyword>
<evidence type="ECO:0000313" key="7">
    <source>
        <dbReference type="Proteomes" id="UP000591948"/>
    </source>
</evidence>